<comment type="similarity">
    <text evidence="1">Belongs to the peptidase C13 family.</text>
</comment>
<protein>
    <submittedName>
        <fullName evidence="2">Uncharacterized protein</fullName>
    </submittedName>
</protein>
<feature type="non-terminal residue" evidence="2">
    <location>
        <position position="1"/>
    </location>
</feature>
<dbReference type="Pfam" id="PF01650">
    <property type="entry name" value="Peptidase_C13"/>
    <property type="match status" value="1"/>
</dbReference>
<proteinExistence type="inferred from homology"/>
<dbReference type="RefSeq" id="XP_009177367.1">
    <property type="nucleotide sequence ID" value="XM_009179103.1"/>
</dbReference>
<feature type="non-terminal residue" evidence="2">
    <location>
        <position position="225"/>
    </location>
</feature>
<organism evidence="2 3">
    <name type="scientific">Opisthorchis viverrini</name>
    <name type="common">Southeast Asian liver fluke</name>
    <dbReference type="NCBI Taxonomy" id="6198"/>
    <lineage>
        <taxon>Eukaryota</taxon>
        <taxon>Metazoa</taxon>
        <taxon>Spiralia</taxon>
        <taxon>Lophotrochozoa</taxon>
        <taxon>Platyhelminthes</taxon>
        <taxon>Trematoda</taxon>
        <taxon>Digenea</taxon>
        <taxon>Opisthorchiida</taxon>
        <taxon>Opisthorchiata</taxon>
        <taxon>Opisthorchiidae</taxon>
        <taxon>Opisthorchis</taxon>
    </lineage>
</organism>
<evidence type="ECO:0000256" key="1">
    <source>
        <dbReference type="ARBA" id="ARBA00009941"/>
    </source>
</evidence>
<dbReference type="EMBL" id="KL597565">
    <property type="protein sequence ID" value="KER18886.1"/>
    <property type="molecule type" value="Genomic_DNA"/>
</dbReference>
<name>A0A074YVU1_OPIVI</name>
<dbReference type="GO" id="GO:0006508">
    <property type="term" value="P:proteolysis"/>
    <property type="evidence" value="ECO:0007669"/>
    <property type="project" value="InterPro"/>
</dbReference>
<dbReference type="GeneID" id="20329934"/>
<dbReference type="GO" id="GO:0008233">
    <property type="term" value="F:peptidase activity"/>
    <property type="evidence" value="ECO:0007669"/>
    <property type="project" value="InterPro"/>
</dbReference>
<keyword evidence="3" id="KW-1185">Reference proteome</keyword>
<dbReference type="KEGG" id="ovi:T265_15769"/>
<dbReference type="Proteomes" id="UP000054324">
    <property type="component" value="Unassembled WGS sequence"/>
</dbReference>
<sequence length="225" mass="26097">FQINRDFPQRSISILRSCHAVAAIDDDGDDDDDGDYHDDDGDDDIEMLRRRTTGPYPCKIFHDYEHEDVYKGVVIDYRAHVSEQTKECVYSVTHGARPKTAVYVTTFSNEHKQSWSAFSKDKRIYICPANEYTYAWITGHEYVSFTKTVADKRGCVYEKGPQFFEQFPFMRTTEKRRAILMLYAMELNDTLAYMHSKNIQQIGAVCGGLLIWRYVSRCSPSKYGN</sequence>
<dbReference type="CTD" id="20329934"/>
<reference evidence="2 3" key="1">
    <citation type="submission" date="2013-11" db="EMBL/GenBank/DDBJ databases">
        <title>Opisthorchis viverrini - life in the bile duct.</title>
        <authorList>
            <person name="Young N.D."/>
            <person name="Nagarajan N."/>
            <person name="Lin S.J."/>
            <person name="Korhonen P.K."/>
            <person name="Jex A.R."/>
            <person name="Hall R.S."/>
            <person name="Safavi-Hemami H."/>
            <person name="Kaewkong W."/>
            <person name="Bertrand D."/>
            <person name="Gao S."/>
            <person name="Seet Q."/>
            <person name="Wongkham S."/>
            <person name="Teh B.T."/>
            <person name="Wongkham C."/>
            <person name="Intapan P.M."/>
            <person name="Maleewong W."/>
            <person name="Yang X."/>
            <person name="Hu M."/>
            <person name="Wang Z."/>
            <person name="Hofmann A."/>
            <person name="Sternberg P.W."/>
            <person name="Tan P."/>
            <person name="Wang J."/>
            <person name="Gasser R.B."/>
        </authorList>
    </citation>
    <scope>NUCLEOTIDE SEQUENCE [LARGE SCALE GENOMIC DNA]</scope>
</reference>
<gene>
    <name evidence="2" type="ORF">T265_15769</name>
</gene>
<dbReference type="InterPro" id="IPR001096">
    <property type="entry name" value="Peptidase_C13"/>
</dbReference>
<accession>A0A074YVU1</accession>
<dbReference type="AlphaFoldDB" id="A0A074YVU1"/>
<evidence type="ECO:0000313" key="2">
    <source>
        <dbReference type="EMBL" id="KER18886.1"/>
    </source>
</evidence>
<evidence type="ECO:0000313" key="3">
    <source>
        <dbReference type="Proteomes" id="UP000054324"/>
    </source>
</evidence>